<evidence type="ECO:0000256" key="2">
    <source>
        <dbReference type="ARBA" id="ARBA00022598"/>
    </source>
</evidence>
<organism evidence="8 9">
    <name type="scientific">Xaviernesmea rhizosphaerae</name>
    <dbReference type="NCBI Taxonomy" id="1672749"/>
    <lineage>
        <taxon>Bacteria</taxon>
        <taxon>Pseudomonadati</taxon>
        <taxon>Pseudomonadota</taxon>
        <taxon>Alphaproteobacteria</taxon>
        <taxon>Hyphomicrobiales</taxon>
        <taxon>Rhizobiaceae</taxon>
        <taxon>Rhizobium/Agrobacterium group</taxon>
        <taxon>Xaviernesmea</taxon>
    </lineage>
</organism>
<dbReference type="SUPFAM" id="SSF56801">
    <property type="entry name" value="Acetyl-CoA synthetase-like"/>
    <property type="match status" value="1"/>
</dbReference>
<proteinExistence type="inferred from homology"/>
<dbReference type="STRING" id="1672749.BJF92_17215"/>
<dbReference type="GO" id="GO:0006629">
    <property type="term" value="P:lipid metabolic process"/>
    <property type="evidence" value="ECO:0007669"/>
    <property type="project" value="InterPro"/>
</dbReference>
<protein>
    <submittedName>
        <fullName evidence="8">Acetoacetate--CoA ligase</fullName>
    </submittedName>
</protein>
<dbReference type="InterPro" id="IPR025110">
    <property type="entry name" value="AMP-bd_C"/>
</dbReference>
<dbReference type="Gene3D" id="3.30.300.30">
    <property type="match status" value="1"/>
</dbReference>
<dbReference type="GO" id="GO:0030729">
    <property type="term" value="F:acetoacetate-CoA ligase activity"/>
    <property type="evidence" value="ECO:0007669"/>
    <property type="project" value="InterPro"/>
</dbReference>
<dbReference type="InterPro" id="IPR042099">
    <property type="entry name" value="ANL_N_sf"/>
</dbReference>
<dbReference type="InterPro" id="IPR000873">
    <property type="entry name" value="AMP-dep_synth/lig_dom"/>
</dbReference>
<reference evidence="8 9" key="1">
    <citation type="submission" date="2016-09" db="EMBL/GenBank/DDBJ databases">
        <title>Rhizobium sp. nov., a novel species isolated from the rice rhizosphere.</title>
        <authorList>
            <person name="Zhao J."/>
            <person name="Zhang X."/>
        </authorList>
    </citation>
    <scope>NUCLEOTIDE SEQUENCE [LARGE SCALE GENOMIC DNA]</scope>
    <source>
        <strain evidence="8 9">MH17</strain>
    </source>
</reference>
<evidence type="ECO:0000313" key="8">
    <source>
        <dbReference type="EMBL" id="OLP55198.1"/>
    </source>
</evidence>
<keyword evidence="4" id="KW-0547">Nucleotide-binding</keyword>
<dbReference type="Pfam" id="PF13193">
    <property type="entry name" value="AMP-binding_C"/>
    <property type="match status" value="1"/>
</dbReference>
<dbReference type="NCBIfam" id="TIGR01217">
    <property type="entry name" value="ac_ac_CoA_syn"/>
    <property type="match status" value="1"/>
</dbReference>
<feature type="domain" description="AMP-dependent synthetase/ligase" evidence="6">
    <location>
        <begin position="116"/>
        <end position="477"/>
    </location>
</feature>
<evidence type="ECO:0000256" key="4">
    <source>
        <dbReference type="ARBA" id="ARBA00022741"/>
    </source>
</evidence>
<dbReference type="Proteomes" id="UP000186143">
    <property type="component" value="Unassembled WGS sequence"/>
</dbReference>
<evidence type="ECO:0000259" key="6">
    <source>
        <dbReference type="Pfam" id="PF00501"/>
    </source>
</evidence>
<name>A0A1Q9AJ18_9HYPH</name>
<evidence type="ECO:0000256" key="1">
    <source>
        <dbReference type="ARBA" id="ARBA00006432"/>
    </source>
</evidence>
<dbReference type="PROSITE" id="PS00455">
    <property type="entry name" value="AMP_BINDING"/>
    <property type="match status" value="1"/>
</dbReference>
<dbReference type="RefSeq" id="WP_075635235.1">
    <property type="nucleotide sequence ID" value="NZ_MKIO01000030.1"/>
</dbReference>
<dbReference type="GO" id="GO:0005524">
    <property type="term" value="F:ATP binding"/>
    <property type="evidence" value="ECO:0007669"/>
    <property type="project" value="UniProtKB-KW"/>
</dbReference>
<dbReference type="PANTHER" id="PTHR42921">
    <property type="entry name" value="ACETOACETYL-COA SYNTHETASE"/>
    <property type="match status" value="1"/>
</dbReference>
<dbReference type="InterPro" id="IPR020845">
    <property type="entry name" value="AMP-binding_CS"/>
</dbReference>
<keyword evidence="3" id="KW-0479">Metal-binding</keyword>
<dbReference type="NCBIfam" id="NF002937">
    <property type="entry name" value="PRK03584.1"/>
    <property type="match status" value="1"/>
</dbReference>
<dbReference type="CDD" id="cd05943">
    <property type="entry name" value="AACS"/>
    <property type="match status" value="1"/>
</dbReference>
<dbReference type="GO" id="GO:0046872">
    <property type="term" value="F:metal ion binding"/>
    <property type="evidence" value="ECO:0007669"/>
    <property type="project" value="UniProtKB-KW"/>
</dbReference>
<comment type="caution">
    <text evidence="8">The sequence shown here is derived from an EMBL/GenBank/DDBJ whole genome shotgun (WGS) entry which is preliminary data.</text>
</comment>
<evidence type="ECO:0000259" key="7">
    <source>
        <dbReference type="Pfam" id="PF13193"/>
    </source>
</evidence>
<evidence type="ECO:0000313" key="9">
    <source>
        <dbReference type="Proteomes" id="UP000186143"/>
    </source>
</evidence>
<dbReference type="Pfam" id="PF00501">
    <property type="entry name" value="AMP-binding"/>
    <property type="match status" value="1"/>
</dbReference>
<keyword evidence="5" id="KW-0067">ATP-binding</keyword>
<feature type="domain" description="AMP-binding enzyme C-terminal" evidence="7">
    <location>
        <begin position="548"/>
        <end position="620"/>
    </location>
</feature>
<dbReference type="InterPro" id="IPR005914">
    <property type="entry name" value="Acac_CoA_synth"/>
</dbReference>
<keyword evidence="2 8" id="KW-0436">Ligase</keyword>
<dbReference type="InterPro" id="IPR045851">
    <property type="entry name" value="AMP-bd_C_sf"/>
</dbReference>
<comment type="similarity">
    <text evidence="1">Belongs to the ATP-dependent AMP-binding enzyme family.</text>
</comment>
<dbReference type="AlphaFoldDB" id="A0A1Q9AJ18"/>
<dbReference type="Gene3D" id="3.40.50.12780">
    <property type="entry name" value="N-terminal domain of ligase-like"/>
    <property type="match status" value="1"/>
</dbReference>
<evidence type="ECO:0000256" key="5">
    <source>
        <dbReference type="ARBA" id="ARBA00022840"/>
    </source>
</evidence>
<dbReference type="OrthoDB" id="9803968at2"/>
<dbReference type="EMBL" id="MKIO01000030">
    <property type="protein sequence ID" value="OLP55198.1"/>
    <property type="molecule type" value="Genomic_DNA"/>
</dbReference>
<dbReference type="PANTHER" id="PTHR42921:SF1">
    <property type="entry name" value="ACETOACETYL-COA SYNTHETASE"/>
    <property type="match status" value="1"/>
</dbReference>
<gene>
    <name evidence="8" type="ORF">BJF92_17215</name>
</gene>
<sequence length="658" mass="71605">MQPDSLNHSAAEAPLWVPSPESIAAAPLTRLMAHCAERHRVHFADVDAFQAWSVADRASFWEAVWDFCGVIGEKGETLLIDEGHMTEARFFPQARLNFAENLLRGEGEGDAILFRGEDKAQDRWSHGRLRMQVSRLQQAMAALGIGVGDRVAAMMPNLPETLALMLATASLGAVWSSCSPDFGEQGVLDRFGQIGPKLFIACDGYWYNGKQQDVADKVVAIAGKLGCPVLVVPYAGDAPALVARLTDGRSLEDFAAPFAPAPLAFARLPFAHPLYILFSSGTTGVPKCIVHSAGGTLLQHLKEHRFHCGIEEGEKLFYFTTCGWMMWNWLVSGLACGAVLCLYDGSPFYPDGRVLFDYAQSAGFAVFGTSAKYIDAVRKADLVPARSHDLTALRLITSTGSPLSPEGFTFVYEGIKPDVQLASISGGTDIVSCFVLGNPLKPVWRGEIQGPGLGLAVDVFDEEGRPVRGEKGELVCTKAFPSMPVMFWNDPDGAKYRAAYFERFDNIWCHGDFAEWTAHGGLVIHGRSDATLNPGGVRIGTAEIYNQVEQMEEVVEALCIGQDIDDDVRVVLFVRLAPGVALTEELQKAIRTRIRTGASPRHVPAKIVAVTDIPRTKSGKIVELAVREVVHGRPVKNKEALANPEALDLFADLPELKD</sequence>
<evidence type="ECO:0000256" key="3">
    <source>
        <dbReference type="ARBA" id="ARBA00022723"/>
    </source>
</evidence>
<accession>A0A1Q9AJ18</accession>